<sequence>MTSRNLHEEAKHLKNLSYVANTEKNTTKWLHHVDRYRQANNIDKTIDQIDNKAELNEFLSLFIAWLTKINGKPFKVESINNCYAALACYLCKNSFISDKVNIWDKYTFSRTIQ</sequence>
<dbReference type="Proteomes" id="UP000789920">
    <property type="component" value="Unassembled WGS sequence"/>
</dbReference>
<gene>
    <name evidence="1" type="ORF">RPERSI_LOCUS36572</name>
</gene>
<evidence type="ECO:0000313" key="2">
    <source>
        <dbReference type="Proteomes" id="UP000789920"/>
    </source>
</evidence>
<evidence type="ECO:0000313" key="1">
    <source>
        <dbReference type="EMBL" id="CAG8851454.1"/>
    </source>
</evidence>
<proteinExistence type="predicted"/>
<organism evidence="1 2">
    <name type="scientific">Racocetra persica</name>
    <dbReference type="NCBI Taxonomy" id="160502"/>
    <lineage>
        <taxon>Eukaryota</taxon>
        <taxon>Fungi</taxon>
        <taxon>Fungi incertae sedis</taxon>
        <taxon>Mucoromycota</taxon>
        <taxon>Glomeromycotina</taxon>
        <taxon>Glomeromycetes</taxon>
        <taxon>Diversisporales</taxon>
        <taxon>Gigasporaceae</taxon>
        <taxon>Racocetra</taxon>
    </lineage>
</organism>
<accession>A0ACA9SX85</accession>
<comment type="caution">
    <text evidence="1">The sequence shown here is derived from an EMBL/GenBank/DDBJ whole genome shotgun (WGS) entry which is preliminary data.</text>
</comment>
<feature type="non-terminal residue" evidence="1">
    <location>
        <position position="113"/>
    </location>
</feature>
<name>A0ACA9SX85_9GLOM</name>
<dbReference type="EMBL" id="CAJVQC010176316">
    <property type="protein sequence ID" value="CAG8851454.1"/>
    <property type="molecule type" value="Genomic_DNA"/>
</dbReference>
<reference evidence="1" key="1">
    <citation type="submission" date="2021-06" db="EMBL/GenBank/DDBJ databases">
        <authorList>
            <person name="Kallberg Y."/>
            <person name="Tangrot J."/>
            <person name="Rosling A."/>
        </authorList>
    </citation>
    <scope>NUCLEOTIDE SEQUENCE</scope>
    <source>
        <strain evidence="1">MA461A</strain>
    </source>
</reference>
<protein>
    <submittedName>
        <fullName evidence="1">27517_t:CDS:1</fullName>
    </submittedName>
</protein>
<keyword evidence="2" id="KW-1185">Reference proteome</keyword>